<accession>M2QUS4</accession>
<proteinExistence type="inferred from homology"/>
<gene>
    <name evidence="5" type="ORF">CERSUDRAFT_111405</name>
</gene>
<keyword evidence="3 4" id="KW-0687">Ribonucleoprotein</keyword>
<dbReference type="STRING" id="914234.M2QUS4"/>
<dbReference type="InterPro" id="IPR001063">
    <property type="entry name" value="Ribosomal_uL22"/>
</dbReference>
<dbReference type="Proteomes" id="UP000016930">
    <property type="component" value="Unassembled WGS sequence"/>
</dbReference>
<name>M2QUS4_CERS8</name>
<comment type="similarity">
    <text evidence="1 4">Belongs to the universal ribosomal protein uL22 family.</text>
</comment>
<protein>
    <recommendedName>
        <fullName evidence="7">Ribosomal protein L22</fullName>
    </recommendedName>
</protein>
<evidence type="ECO:0000313" key="6">
    <source>
        <dbReference type="Proteomes" id="UP000016930"/>
    </source>
</evidence>
<dbReference type="PANTHER" id="PTHR13501:SF8">
    <property type="entry name" value="LARGE RIBOSOMAL SUBUNIT PROTEIN UL22M"/>
    <property type="match status" value="1"/>
</dbReference>
<dbReference type="Gene3D" id="3.90.470.10">
    <property type="entry name" value="Ribosomal protein L22/L17"/>
    <property type="match status" value="1"/>
</dbReference>
<evidence type="ECO:0000313" key="5">
    <source>
        <dbReference type="EMBL" id="EMD40823.1"/>
    </source>
</evidence>
<dbReference type="PANTHER" id="PTHR13501">
    <property type="entry name" value="CHLOROPLAST 50S RIBOSOMAL PROTEIN L22-RELATED"/>
    <property type="match status" value="1"/>
</dbReference>
<dbReference type="Pfam" id="PF00237">
    <property type="entry name" value="Ribosomal_L22"/>
    <property type="match status" value="1"/>
</dbReference>
<evidence type="ECO:0000256" key="2">
    <source>
        <dbReference type="ARBA" id="ARBA00022980"/>
    </source>
</evidence>
<dbReference type="InterPro" id="IPR036394">
    <property type="entry name" value="Ribosomal_uL22_sf"/>
</dbReference>
<evidence type="ECO:0000256" key="1">
    <source>
        <dbReference type="ARBA" id="ARBA00009451"/>
    </source>
</evidence>
<dbReference type="GO" id="GO:0006412">
    <property type="term" value="P:translation"/>
    <property type="evidence" value="ECO:0007669"/>
    <property type="project" value="InterPro"/>
</dbReference>
<evidence type="ECO:0008006" key="7">
    <source>
        <dbReference type="Google" id="ProtNLM"/>
    </source>
</evidence>
<dbReference type="GO" id="GO:0003735">
    <property type="term" value="F:structural constituent of ribosome"/>
    <property type="evidence" value="ECO:0007669"/>
    <property type="project" value="InterPro"/>
</dbReference>
<keyword evidence="2 4" id="KW-0689">Ribosomal protein</keyword>
<dbReference type="HOGENOM" id="CLU_085461_0_0_1"/>
<evidence type="ECO:0000256" key="3">
    <source>
        <dbReference type="ARBA" id="ARBA00023274"/>
    </source>
</evidence>
<dbReference type="InterPro" id="IPR047867">
    <property type="entry name" value="Ribosomal_uL22_bac/org-type"/>
</dbReference>
<reference evidence="5 6" key="1">
    <citation type="journal article" date="2012" name="Proc. Natl. Acad. Sci. U.S.A.">
        <title>Comparative genomics of Ceriporiopsis subvermispora and Phanerochaete chrysosporium provide insight into selective ligninolysis.</title>
        <authorList>
            <person name="Fernandez-Fueyo E."/>
            <person name="Ruiz-Duenas F.J."/>
            <person name="Ferreira P."/>
            <person name="Floudas D."/>
            <person name="Hibbett D.S."/>
            <person name="Canessa P."/>
            <person name="Larrondo L.F."/>
            <person name="James T.Y."/>
            <person name="Seelenfreund D."/>
            <person name="Lobos S."/>
            <person name="Polanco R."/>
            <person name="Tello M."/>
            <person name="Honda Y."/>
            <person name="Watanabe T."/>
            <person name="Watanabe T."/>
            <person name="Ryu J.S."/>
            <person name="Kubicek C.P."/>
            <person name="Schmoll M."/>
            <person name="Gaskell J."/>
            <person name="Hammel K.E."/>
            <person name="St John F.J."/>
            <person name="Vanden Wymelenberg A."/>
            <person name="Sabat G."/>
            <person name="Splinter BonDurant S."/>
            <person name="Syed K."/>
            <person name="Yadav J.S."/>
            <person name="Doddapaneni H."/>
            <person name="Subramanian V."/>
            <person name="Lavin J.L."/>
            <person name="Oguiza J.A."/>
            <person name="Perez G."/>
            <person name="Pisabarro A.G."/>
            <person name="Ramirez L."/>
            <person name="Santoyo F."/>
            <person name="Master E."/>
            <person name="Coutinho P.M."/>
            <person name="Henrissat B."/>
            <person name="Lombard V."/>
            <person name="Magnuson J.K."/>
            <person name="Kuees U."/>
            <person name="Hori C."/>
            <person name="Igarashi K."/>
            <person name="Samejima M."/>
            <person name="Held B.W."/>
            <person name="Barry K.W."/>
            <person name="LaButti K.M."/>
            <person name="Lapidus A."/>
            <person name="Lindquist E.A."/>
            <person name="Lucas S.M."/>
            <person name="Riley R."/>
            <person name="Salamov A.A."/>
            <person name="Hoffmeister D."/>
            <person name="Schwenk D."/>
            <person name="Hadar Y."/>
            <person name="Yarden O."/>
            <person name="de Vries R.P."/>
            <person name="Wiebenga A."/>
            <person name="Stenlid J."/>
            <person name="Eastwood D."/>
            <person name="Grigoriev I.V."/>
            <person name="Berka R.M."/>
            <person name="Blanchette R.A."/>
            <person name="Kersten P."/>
            <person name="Martinez A.T."/>
            <person name="Vicuna R."/>
            <person name="Cullen D."/>
        </authorList>
    </citation>
    <scope>NUCLEOTIDE SEQUENCE [LARGE SCALE GENOMIC DNA]</scope>
    <source>
        <strain evidence="5 6">B</strain>
    </source>
</reference>
<keyword evidence="6" id="KW-1185">Reference proteome</keyword>
<dbReference type="SUPFAM" id="SSF54843">
    <property type="entry name" value="Ribosomal protein L22"/>
    <property type="match status" value="1"/>
</dbReference>
<dbReference type="EMBL" id="KB445792">
    <property type="protein sequence ID" value="EMD40823.1"/>
    <property type="molecule type" value="Genomic_DNA"/>
</dbReference>
<dbReference type="GO" id="GO:0005762">
    <property type="term" value="C:mitochondrial large ribosomal subunit"/>
    <property type="evidence" value="ECO:0007669"/>
    <property type="project" value="TreeGrafter"/>
</dbReference>
<evidence type="ECO:0000256" key="4">
    <source>
        <dbReference type="RuleBase" id="RU004005"/>
    </source>
</evidence>
<dbReference type="OrthoDB" id="416470at2759"/>
<organism evidence="5 6">
    <name type="scientific">Ceriporiopsis subvermispora (strain B)</name>
    <name type="common">White-rot fungus</name>
    <name type="synonym">Gelatoporia subvermispora</name>
    <dbReference type="NCBI Taxonomy" id="914234"/>
    <lineage>
        <taxon>Eukaryota</taxon>
        <taxon>Fungi</taxon>
        <taxon>Dikarya</taxon>
        <taxon>Basidiomycota</taxon>
        <taxon>Agaricomycotina</taxon>
        <taxon>Agaricomycetes</taxon>
        <taxon>Polyporales</taxon>
        <taxon>Gelatoporiaceae</taxon>
        <taxon>Gelatoporia</taxon>
    </lineage>
</organism>
<dbReference type="AlphaFoldDB" id="M2QUS4"/>
<sequence>MQSLSSTLRHASSSLTCARRALQTSQIASTSRVVRLDISRHASSSGTFGWLRNGLGLGSKDSAEAKAEEPMGVILPEPTPVVPQSGQAAEGELSVFESLPAVTATGSEAPKASKKHTHHKYSTANFKISHRKLNKLGRQISGKPIDMAILQMMFSEKRASKRVKSMLAVAKAHAVNYKGLDESKLVVAEAWVTKGPNVHKRIDIRGRGKFGVKQHPDSKLSVVLKEGKTRAQLMEEERARKLKRIVSAGLNREDIPLRNVNPRWAW</sequence>